<dbReference type="RefSeq" id="WP_141354819.1">
    <property type="nucleotide sequence ID" value="NZ_BJNV01000095.1"/>
</dbReference>
<dbReference type="SUPFAM" id="SSF53271">
    <property type="entry name" value="PRTase-like"/>
    <property type="match status" value="1"/>
</dbReference>
<accession>A0A4Y4D1Q0</accession>
<keyword evidence="2" id="KW-0808">Transferase</keyword>
<comment type="caution">
    <text evidence="2">The sequence shown here is derived from an EMBL/GenBank/DDBJ whole genome shotgun (WGS) entry which is preliminary data.</text>
</comment>
<dbReference type="OrthoDB" id="9810066at2"/>
<proteinExistence type="predicted"/>
<dbReference type="AlphaFoldDB" id="A0A4Y4D1Q0"/>
<keyword evidence="2" id="KW-0328">Glycosyltransferase</keyword>
<gene>
    <name evidence="2" type="ORF">ZRA01_35860</name>
</gene>
<evidence type="ECO:0000313" key="3">
    <source>
        <dbReference type="Proteomes" id="UP000318422"/>
    </source>
</evidence>
<name>A0A4Y4D1Q0_ZOORA</name>
<keyword evidence="3" id="KW-1185">Reference proteome</keyword>
<dbReference type="CDD" id="cd06223">
    <property type="entry name" value="PRTases_typeI"/>
    <property type="match status" value="1"/>
</dbReference>
<organism evidence="2 3">
    <name type="scientific">Zoogloea ramigera</name>
    <dbReference type="NCBI Taxonomy" id="350"/>
    <lineage>
        <taxon>Bacteria</taxon>
        <taxon>Pseudomonadati</taxon>
        <taxon>Pseudomonadota</taxon>
        <taxon>Betaproteobacteria</taxon>
        <taxon>Rhodocyclales</taxon>
        <taxon>Zoogloeaceae</taxon>
        <taxon>Zoogloea</taxon>
    </lineage>
</organism>
<dbReference type="Pfam" id="PF00156">
    <property type="entry name" value="Pribosyltran"/>
    <property type="match status" value="1"/>
</dbReference>
<dbReference type="Gene3D" id="3.30.1310.20">
    <property type="entry name" value="PRTase-like"/>
    <property type="match status" value="1"/>
</dbReference>
<dbReference type="InterPro" id="IPR000836">
    <property type="entry name" value="PRTase_dom"/>
</dbReference>
<reference evidence="2 3" key="1">
    <citation type="submission" date="2019-06" db="EMBL/GenBank/DDBJ databases">
        <title>Whole genome shotgun sequence of Zoogloea ramigera NBRC 15342.</title>
        <authorList>
            <person name="Hosoyama A."/>
            <person name="Uohara A."/>
            <person name="Ohji S."/>
            <person name="Ichikawa N."/>
        </authorList>
    </citation>
    <scope>NUCLEOTIDE SEQUENCE [LARGE SCALE GENOMIC DNA]</scope>
    <source>
        <strain evidence="2 3">NBRC 15342</strain>
    </source>
</reference>
<dbReference type="InterPro" id="IPR029057">
    <property type="entry name" value="PRTase-like"/>
</dbReference>
<feature type="domain" description="Phosphoribosyltransferase" evidence="1">
    <location>
        <begin position="7"/>
        <end position="175"/>
    </location>
</feature>
<dbReference type="Proteomes" id="UP000318422">
    <property type="component" value="Unassembled WGS sequence"/>
</dbReference>
<evidence type="ECO:0000259" key="1">
    <source>
        <dbReference type="Pfam" id="PF00156"/>
    </source>
</evidence>
<dbReference type="EMBL" id="BJNV01000095">
    <property type="protein sequence ID" value="GEC97513.1"/>
    <property type="molecule type" value="Genomic_DNA"/>
</dbReference>
<evidence type="ECO:0000313" key="2">
    <source>
        <dbReference type="EMBL" id="GEC97513.1"/>
    </source>
</evidence>
<protein>
    <submittedName>
        <fullName evidence="2">Phosphoribosyltransferase</fullName>
    </submittedName>
</protein>
<sequence>MIFADRLDAGRRLAAALAGYRGRKPVVLAIPRGAVPMAAIVADALDGDLDVVLVHKLCSRWNPEYAIGALDETGWSFVSDASEDDGAWLKDEKTHRLAELRRRRALYSPQQSMADLKGRVVIIVDDGLATGATMRAALHSVRAQAPEWLICAVPVAAPESLAEIRGDADETVCLSAPAGFQAVGQFYRSFEQVEDEEVVDCLRSRRERNGVPAGSGG</sequence>
<dbReference type="Gene3D" id="3.40.50.2020">
    <property type="match status" value="1"/>
</dbReference>
<dbReference type="GO" id="GO:0016757">
    <property type="term" value="F:glycosyltransferase activity"/>
    <property type="evidence" value="ECO:0007669"/>
    <property type="project" value="UniProtKB-KW"/>
</dbReference>